<evidence type="ECO:0000259" key="1">
    <source>
        <dbReference type="SMART" id="SM01321"/>
    </source>
</evidence>
<gene>
    <name evidence="2" type="ORF">A2372_02915</name>
</gene>
<protein>
    <recommendedName>
        <fullName evidence="1">Transposase IS200-like domain-containing protein</fullName>
    </recommendedName>
</protein>
<dbReference type="GO" id="GO:0004803">
    <property type="term" value="F:transposase activity"/>
    <property type="evidence" value="ECO:0007669"/>
    <property type="project" value="InterPro"/>
</dbReference>
<dbReference type="PANTHER" id="PTHR34322">
    <property type="entry name" value="TRANSPOSASE, Y1_TNP DOMAIN-CONTAINING"/>
    <property type="match status" value="1"/>
</dbReference>
<name>A0A1F8DXU7_9BACT</name>
<sequence length="232" mass="27465">MYYMADLYHALTRGVDKREIFKDKFDYLRFIHDLYEFNDVESVGTSHRIFEKAKQTSGEGHIVIDERHSRELLVHIHAFCLMPNHYHLLLSPAIEGGIPKFMKKLNMGYSRYFNERYERKGTLFEGKYKSILVTAHAHFVHLPYYIHLNPLDMFDYGWRERAVHNHADAMKYLEGYRWSSHLDYMGKKNFPSVTQRGFLLEFFGGREGYAQALGQWVEDISIGEIQDVLLEK</sequence>
<dbReference type="SMART" id="SM01321">
    <property type="entry name" value="Y1_Tnp"/>
    <property type="match status" value="1"/>
</dbReference>
<evidence type="ECO:0000313" key="2">
    <source>
        <dbReference type="EMBL" id="OGM93322.1"/>
    </source>
</evidence>
<accession>A0A1F8DXU7</accession>
<dbReference type="InterPro" id="IPR036515">
    <property type="entry name" value="Transposase_17_sf"/>
</dbReference>
<dbReference type="Proteomes" id="UP000176422">
    <property type="component" value="Unassembled WGS sequence"/>
</dbReference>
<reference evidence="2 3" key="1">
    <citation type="journal article" date="2016" name="Nat. Commun.">
        <title>Thousands of microbial genomes shed light on interconnected biogeochemical processes in an aquifer system.</title>
        <authorList>
            <person name="Anantharaman K."/>
            <person name="Brown C.T."/>
            <person name="Hug L.A."/>
            <person name="Sharon I."/>
            <person name="Castelle C.J."/>
            <person name="Probst A.J."/>
            <person name="Thomas B.C."/>
            <person name="Singh A."/>
            <person name="Wilkins M.J."/>
            <person name="Karaoz U."/>
            <person name="Brodie E.L."/>
            <person name="Williams K.H."/>
            <person name="Hubbard S.S."/>
            <person name="Banfield J.F."/>
        </authorList>
    </citation>
    <scope>NUCLEOTIDE SEQUENCE [LARGE SCALE GENOMIC DNA]</scope>
</reference>
<dbReference type="PANTHER" id="PTHR34322:SF2">
    <property type="entry name" value="TRANSPOSASE IS200-LIKE DOMAIN-CONTAINING PROTEIN"/>
    <property type="match status" value="1"/>
</dbReference>
<dbReference type="AlphaFoldDB" id="A0A1F8DXU7"/>
<feature type="domain" description="Transposase IS200-like" evidence="1">
    <location>
        <begin position="4"/>
        <end position="149"/>
    </location>
</feature>
<dbReference type="SUPFAM" id="SSF143422">
    <property type="entry name" value="Transposase IS200-like"/>
    <property type="match status" value="1"/>
</dbReference>
<proteinExistence type="predicted"/>
<evidence type="ECO:0000313" key="3">
    <source>
        <dbReference type="Proteomes" id="UP000176422"/>
    </source>
</evidence>
<organism evidence="2 3">
    <name type="scientific">Candidatus Wolfebacteria bacterium RIFOXYB1_FULL_54_12</name>
    <dbReference type="NCBI Taxonomy" id="1802559"/>
    <lineage>
        <taxon>Bacteria</taxon>
        <taxon>Candidatus Wolfeibacteriota</taxon>
    </lineage>
</organism>
<dbReference type="InterPro" id="IPR002686">
    <property type="entry name" value="Transposase_17"/>
</dbReference>
<dbReference type="GO" id="GO:0006313">
    <property type="term" value="P:DNA transposition"/>
    <property type="evidence" value="ECO:0007669"/>
    <property type="project" value="InterPro"/>
</dbReference>
<comment type="caution">
    <text evidence="2">The sequence shown here is derived from an EMBL/GenBank/DDBJ whole genome shotgun (WGS) entry which is preliminary data.</text>
</comment>
<dbReference type="Gene3D" id="3.30.70.1290">
    <property type="entry name" value="Transposase IS200-like"/>
    <property type="match status" value="1"/>
</dbReference>
<dbReference type="EMBL" id="MGIT01000001">
    <property type="protein sequence ID" value="OGM93322.1"/>
    <property type="molecule type" value="Genomic_DNA"/>
</dbReference>
<dbReference type="GO" id="GO:0003677">
    <property type="term" value="F:DNA binding"/>
    <property type="evidence" value="ECO:0007669"/>
    <property type="project" value="InterPro"/>
</dbReference>
<dbReference type="STRING" id="1802559.A2372_02915"/>
<dbReference type="Pfam" id="PF01797">
    <property type="entry name" value="Y1_Tnp"/>
    <property type="match status" value="1"/>
</dbReference>